<organism evidence="3 4">
    <name type="scientific">Mumia zhuanghuii</name>
    <dbReference type="NCBI Taxonomy" id="2585211"/>
    <lineage>
        <taxon>Bacteria</taxon>
        <taxon>Bacillati</taxon>
        <taxon>Actinomycetota</taxon>
        <taxon>Actinomycetes</taxon>
        <taxon>Propionibacteriales</taxon>
        <taxon>Nocardioidaceae</taxon>
        <taxon>Mumia</taxon>
    </lineage>
</organism>
<dbReference type="OrthoDB" id="68195at2"/>
<feature type="signal peptide" evidence="1">
    <location>
        <begin position="1"/>
        <end position="23"/>
    </location>
</feature>
<keyword evidence="1" id="KW-0732">Signal</keyword>
<name>A0A5C4M465_9ACTN</name>
<evidence type="ECO:0000313" key="4">
    <source>
        <dbReference type="Proteomes" id="UP000306740"/>
    </source>
</evidence>
<gene>
    <name evidence="3" type="ORF">FHE65_34690</name>
</gene>
<dbReference type="RefSeq" id="WP_139088225.1">
    <property type="nucleotide sequence ID" value="NZ_VDFR01000247.1"/>
</dbReference>
<dbReference type="SUPFAM" id="SSF55797">
    <property type="entry name" value="PR-1-like"/>
    <property type="match status" value="1"/>
</dbReference>
<protein>
    <submittedName>
        <fullName evidence="3">CAP domain-containing protein</fullName>
    </submittedName>
</protein>
<reference evidence="3 4" key="1">
    <citation type="submission" date="2019-05" db="EMBL/GenBank/DDBJ databases">
        <title>Mumia sp. nov., isolated from the intestinal contents of plateau pika (Ochotona curzoniae) in the Qinghai-Tibet plateau of China.</title>
        <authorList>
            <person name="Tian Z."/>
        </authorList>
    </citation>
    <scope>NUCLEOTIDE SEQUENCE [LARGE SCALE GENOMIC DNA]</scope>
    <source>
        <strain evidence="4">527</strain>
    </source>
</reference>
<dbReference type="AlphaFoldDB" id="A0A5C4M465"/>
<proteinExistence type="predicted"/>
<dbReference type="CDD" id="cd05379">
    <property type="entry name" value="CAP_bacterial"/>
    <property type="match status" value="1"/>
</dbReference>
<evidence type="ECO:0000256" key="1">
    <source>
        <dbReference type="SAM" id="SignalP"/>
    </source>
</evidence>
<dbReference type="EMBL" id="VDFR01000247">
    <property type="protein sequence ID" value="TNC26218.1"/>
    <property type="molecule type" value="Genomic_DNA"/>
</dbReference>
<accession>A0A5C4M465</accession>
<dbReference type="InterPro" id="IPR035940">
    <property type="entry name" value="CAP_sf"/>
</dbReference>
<dbReference type="Gene3D" id="3.40.33.10">
    <property type="entry name" value="CAP"/>
    <property type="match status" value="1"/>
</dbReference>
<evidence type="ECO:0000259" key="2">
    <source>
        <dbReference type="Pfam" id="PF00188"/>
    </source>
</evidence>
<dbReference type="PANTHER" id="PTHR31157:SF1">
    <property type="entry name" value="SCP DOMAIN-CONTAINING PROTEIN"/>
    <property type="match status" value="1"/>
</dbReference>
<dbReference type="Proteomes" id="UP000306740">
    <property type="component" value="Unassembled WGS sequence"/>
</dbReference>
<sequence>MRVVSAVMLCAATILVGPGAVTAAGSAPATATTGAVVESAVPARTTGPPGPRVYERRVVRHTNRQRRAHDRRTLKRSSCLNRYAQRAANRIAANGRLVHQDLKPVLRACGGWKVGENIAYGYRWPRHVVRAWMDSPGHRANILERRYRRIGVGVRRDSRGVVWVSQVFAYRR</sequence>
<dbReference type="Pfam" id="PF00188">
    <property type="entry name" value="CAP"/>
    <property type="match status" value="1"/>
</dbReference>
<comment type="caution">
    <text evidence="3">The sequence shown here is derived from an EMBL/GenBank/DDBJ whole genome shotgun (WGS) entry which is preliminary data.</text>
</comment>
<feature type="chain" id="PRO_5022830338" evidence="1">
    <location>
        <begin position="24"/>
        <end position="172"/>
    </location>
</feature>
<dbReference type="PANTHER" id="PTHR31157">
    <property type="entry name" value="SCP DOMAIN-CONTAINING PROTEIN"/>
    <property type="match status" value="1"/>
</dbReference>
<feature type="domain" description="SCP" evidence="2">
    <location>
        <begin position="60"/>
        <end position="166"/>
    </location>
</feature>
<evidence type="ECO:0000313" key="3">
    <source>
        <dbReference type="EMBL" id="TNC26218.1"/>
    </source>
</evidence>
<dbReference type="InterPro" id="IPR014044">
    <property type="entry name" value="CAP_dom"/>
</dbReference>